<dbReference type="EMBL" id="JAWLKH010000002">
    <property type="protein sequence ID" value="MDV6310993.1"/>
    <property type="molecule type" value="Genomic_DNA"/>
</dbReference>
<organism evidence="2 4">
    <name type="scientific">Gordonia amicalis</name>
    <dbReference type="NCBI Taxonomy" id="89053"/>
    <lineage>
        <taxon>Bacteria</taxon>
        <taxon>Bacillati</taxon>
        <taxon>Actinomycetota</taxon>
        <taxon>Actinomycetes</taxon>
        <taxon>Mycobacteriales</taxon>
        <taxon>Gordoniaceae</taxon>
        <taxon>Gordonia</taxon>
    </lineage>
</organism>
<proteinExistence type="predicted"/>
<dbReference type="EMBL" id="JAWLKI010000004">
    <property type="protein sequence ID" value="MDV6306799.1"/>
    <property type="molecule type" value="Genomic_DNA"/>
</dbReference>
<evidence type="ECO:0000313" key="4">
    <source>
        <dbReference type="Proteomes" id="UP001185922"/>
    </source>
</evidence>
<dbReference type="AlphaFoldDB" id="A0AAE4R3H3"/>
<dbReference type="Proteomes" id="UP001185922">
    <property type="component" value="Unassembled WGS sequence"/>
</dbReference>
<gene>
    <name evidence="1" type="ORF">R3P94_05470</name>
    <name evidence="2" type="ORF">R3Q15_03590</name>
</gene>
<name>A0AAE4R3H3_9ACTN</name>
<keyword evidence="3" id="KW-1185">Reference proteome</keyword>
<evidence type="ECO:0000313" key="2">
    <source>
        <dbReference type="EMBL" id="MDV6310993.1"/>
    </source>
</evidence>
<comment type="caution">
    <text evidence="2">The sequence shown here is derived from an EMBL/GenBank/DDBJ whole genome shotgun (WGS) entry which is preliminary data.</text>
</comment>
<dbReference type="RefSeq" id="WP_157753377.1">
    <property type="nucleotide sequence ID" value="NZ_CP096596.1"/>
</dbReference>
<dbReference type="Proteomes" id="UP001185779">
    <property type="component" value="Unassembled WGS sequence"/>
</dbReference>
<reference evidence="2 3" key="1">
    <citation type="submission" date="2023-10" db="EMBL/GenBank/DDBJ databases">
        <title>Development of a sustainable strategy for remediation of hydrocarbon-contaminated territories based on the waste exchange concept.</title>
        <authorList>
            <person name="Krivoruchko A."/>
        </authorList>
    </citation>
    <scope>NUCLEOTIDE SEQUENCE</scope>
    <source>
        <strain evidence="1 3">IEGM 1266</strain>
        <strain evidence="2">IEGM 1279</strain>
    </source>
</reference>
<protein>
    <submittedName>
        <fullName evidence="2">Uncharacterized protein</fullName>
    </submittedName>
</protein>
<accession>A0AAE4R3H3</accession>
<evidence type="ECO:0000313" key="3">
    <source>
        <dbReference type="Proteomes" id="UP001185779"/>
    </source>
</evidence>
<evidence type="ECO:0000313" key="1">
    <source>
        <dbReference type="EMBL" id="MDV6306799.1"/>
    </source>
</evidence>
<sequence length="159" mass="17622">MPVLTGAGDSYDAADLWDILDLVERDDAGFVLFEESAGRHRIDETIAGRAHDMSIDGLYWHSANVVFEELPDERFDGMVIHLLTRDRGLRRDHAATQRRPLVVEAEANLLLLAPLGVELQVDSVPVRLVAALIDEVGIDESVALHLEVLNEQTRTVFAA</sequence>